<name>A0AAV2S7B1_MEGNR</name>
<feature type="non-terminal residue" evidence="2">
    <location>
        <position position="139"/>
    </location>
</feature>
<evidence type="ECO:0000313" key="3">
    <source>
        <dbReference type="Proteomes" id="UP001497623"/>
    </source>
</evidence>
<evidence type="ECO:0000256" key="1">
    <source>
        <dbReference type="SAM" id="MobiDB-lite"/>
    </source>
</evidence>
<evidence type="ECO:0000313" key="2">
    <source>
        <dbReference type="EMBL" id="CAL4163221.1"/>
    </source>
</evidence>
<feature type="region of interest" description="Disordered" evidence="1">
    <location>
        <begin position="102"/>
        <end position="139"/>
    </location>
</feature>
<dbReference type="EMBL" id="CAXKWB010046056">
    <property type="protein sequence ID" value="CAL4163221.1"/>
    <property type="molecule type" value="Genomic_DNA"/>
</dbReference>
<comment type="caution">
    <text evidence="2">The sequence shown here is derived from an EMBL/GenBank/DDBJ whole genome shotgun (WGS) entry which is preliminary data.</text>
</comment>
<keyword evidence="3" id="KW-1185">Reference proteome</keyword>
<feature type="non-terminal residue" evidence="2">
    <location>
        <position position="1"/>
    </location>
</feature>
<organism evidence="2 3">
    <name type="scientific">Meganyctiphanes norvegica</name>
    <name type="common">Northern krill</name>
    <name type="synonym">Thysanopoda norvegica</name>
    <dbReference type="NCBI Taxonomy" id="48144"/>
    <lineage>
        <taxon>Eukaryota</taxon>
        <taxon>Metazoa</taxon>
        <taxon>Ecdysozoa</taxon>
        <taxon>Arthropoda</taxon>
        <taxon>Crustacea</taxon>
        <taxon>Multicrustacea</taxon>
        <taxon>Malacostraca</taxon>
        <taxon>Eumalacostraca</taxon>
        <taxon>Eucarida</taxon>
        <taxon>Euphausiacea</taxon>
        <taxon>Euphausiidae</taxon>
        <taxon>Meganyctiphanes</taxon>
    </lineage>
</organism>
<gene>
    <name evidence="2" type="ORF">MNOR_LOCUS32940</name>
</gene>
<sequence>RRGADMFSIDLGLLSSTSGVVLLQSSKQDFCQLMGDTLGTIFHEELQELKEQQSKMSSIINMIPKLDMNESYISYNLPNDIYNSYNNAIHYYNGDQENCNTNGETYEPYHTHGSPGCTSLPKTLDSYNDEDSNSSEGSQ</sequence>
<accession>A0AAV2S7B1</accession>
<protein>
    <submittedName>
        <fullName evidence="2">Uncharacterized protein</fullName>
    </submittedName>
</protein>
<dbReference type="AlphaFoldDB" id="A0AAV2S7B1"/>
<dbReference type="Proteomes" id="UP001497623">
    <property type="component" value="Unassembled WGS sequence"/>
</dbReference>
<proteinExistence type="predicted"/>
<reference evidence="2 3" key="1">
    <citation type="submission" date="2024-05" db="EMBL/GenBank/DDBJ databases">
        <authorList>
            <person name="Wallberg A."/>
        </authorList>
    </citation>
    <scope>NUCLEOTIDE SEQUENCE [LARGE SCALE GENOMIC DNA]</scope>
</reference>